<sequence length="427" mass="43497">MAELRPVPLNPAPLSPAPLSPAPLSPDRLSPDRLSPARLSPIDVLRVGGAGLRARPTRVVLSALGIAIGIAAMVSVVGISTSSREDLNRQLSALGTNLLTVGPGQTLFGEQTHLPAESVGMIGRMEPVTGTTATGKVVDARVYRNDHVPATQSGGIAVLATRTDLPATVGVTVARGAFLNDATARYPAVVLGAKSAERLGVTAPGEPVYLGGDWFTVVGVLGPAPLAPELDTAALVGWPVAQRELGFDGHPTTVYARAREDAVHTVQTRLAATANPEHPDEVKVSRPSDVLAAKQATDATLNALLLGLGAVALLVGGVGVANTMVISVLERRAEIGLRRALGATRGQVRAQFLAESLLLSGLGGVGGAVLGVLVTGGYATYQGWPSVVPVWATAGGVVATMAIGVVAGLYPAVRASRLAPTEALATP</sequence>
<accession>A0A841CT29</accession>
<keyword evidence="2" id="KW-1003">Cell membrane</keyword>
<dbReference type="InterPro" id="IPR003838">
    <property type="entry name" value="ABC3_permease_C"/>
</dbReference>
<feature type="domain" description="ABC3 transporter permease C-terminal" evidence="9">
    <location>
        <begin position="308"/>
        <end position="419"/>
    </location>
</feature>
<feature type="transmembrane region" description="Helical" evidence="8">
    <location>
        <begin position="357"/>
        <end position="378"/>
    </location>
</feature>
<evidence type="ECO:0000259" key="10">
    <source>
        <dbReference type="Pfam" id="PF12704"/>
    </source>
</evidence>
<gene>
    <name evidence="11" type="ORF">FHS29_006645</name>
</gene>
<keyword evidence="5 8" id="KW-0472">Membrane</keyword>
<dbReference type="Proteomes" id="UP000547510">
    <property type="component" value="Unassembled WGS sequence"/>
</dbReference>
<evidence type="ECO:0000256" key="5">
    <source>
        <dbReference type="ARBA" id="ARBA00023136"/>
    </source>
</evidence>
<dbReference type="InterPro" id="IPR050250">
    <property type="entry name" value="Macrolide_Exporter_MacB"/>
</dbReference>
<feature type="region of interest" description="Disordered" evidence="7">
    <location>
        <begin position="1"/>
        <end position="35"/>
    </location>
</feature>
<feature type="transmembrane region" description="Helical" evidence="8">
    <location>
        <begin position="59"/>
        <end position="79"/>
    </location>
</feature>
<keyword evidence="3 8" id="KW-0812">Transmembrane</keyword>
<feature type="compositionally biased region" description="Pro residues" evidence="7">
    <location>
        <begin position="8"/>
        <end position="24"/>
    </location>
</feature>
<dbReference type="InterPro" id="IPR025857">
    <property type="entry name" value="MacB_PCD"/>
</dbReference>
<evidence type="ECO:0000256" key="6">
    <source>
        <dbReference type="ARBA" id="ARBA00038076"/>
    </source>
</evidence>
<dbReference type="PANTHER" id="PTHR30572">
    <property type="entry name" value="MEMBRANE COMPONENT OF TRANSPORTER-RELATED"/>
    <property type="match status" value="1"/>
</dbReference>
<protein>
    <submittedName>
        <fullName evidence="11">Putative ABC transport system permease protein</fullName>
    </submittedName>
</protein>
<feature type="domain" description="MacB-like periplasmic core" evidence="10">
    <location>
        <begin position="60"/>
        <end position="270"/>
    </location>
</feature>
<comment type="similarity">
    <text evidence="6">Belongs to the ABC-4 integral membrane protein family.</text>
</comment>
<organism evidence="11 12">
    <name type="scientific">Saccharothrix tamanrassetensis</name>
    <dbReference type="NCBI Taxonomy" id="1051531"/>
    <lineage>
        <taxon>Bacteria</taxon>
        <taxon>Bacillati</taxon>
        <taxon>Actinomycetota</taxon>
        <taxon>Actinomycetes</taxon>
        <taxon>Pseudonocardiales</taxon>
        <taxon>Pseudonocardiaceae</taxon>
        <taxon>Saccharothrix</taxon>
    </lineage>
</organism>
<dbReference type="Pfam" id="PF02687">
    <property type="entry name" value="FtsX"/>
    <property type="match status" value="1"/>
</dbReference>
<dbReference type="Pfam" id="PF12704">
    <property type="entry name" value="MacB_PCD"/>
    <property type="match status" value="1"/>
</dbReference>
<evidence type="ECO:0000259" key="9">
    <source>
        <dbReference type="Pfam" id="PF02687"/>
    </source>
</evidence>
<comment type="subcellular location">
    <subcellularLocation>
        <location evidence="1">Cell membrane</location>
        <topology evidence="1">Multi-pass membrane protein</topology>
    </subcellularLocation>
</comment>
<proteinExistence type="inferred from homology"/>
<evidence type="ECO:0000313" key="12">
    <source>
        <dbReference type="Proteomes" id="UP000547510"/>
    </source>
</evidence>
<evidence type="ECO:0000256" key="4">
    <source>
        <dbReference type="ARBA" id="ARBA00022989"/>
    </source>
</evidence>
<evidence type="ECO:0000256" key="8">
    <source>
        <dbReference type="SAM" id="Phobius"/>
    </source>
</evidence>
<name>A0A841CT29_9PSEU</name>
<evidence type="ECO:0000256" key="1">
    <source>
        <dbReference type="ARBA" id="ARBA00004651"/>
    </source>
</evidence>
<dbReference type="EMBL" id="JACHJN010000013">
    <property type="protein sequence ID" value="MBB5960023.1"/>
    <property type="molecule type" value="Genomic_DNA"/>
</dbReference>
<feature type="transmembrane region" description="Helical" evidence="8">
    <location>
        <begin position="390"/>
        <end position="410"/>
    </location>
</feature>
<reference evidence="11 12" key="1">
    <citation type="submission" date="2020-08" db="EMBL/GenBank/DDBJ databases">
        <title>Genomic Encyclopedia of Type Strains, Phase III (KMG-III): the genomes of soil and plant-associated and newly described type strains.</title>
        <authorList>
            <person name="Whitman W."/>
        </authorList>
    </citation>
    <scope>NUCLEOTIDE SEQUENCE [LARGE SCALE GENOMIC DNA]</scope>
    <source>
        <strain evidence="11 12">CECT 8640</strain>
    </source>
</reference>
<evidence type="ECO:0000313" key="11">
    <source>
        <dbReference type="EMBL" id="MBB5960023.1"/>
    </source>
</evidence>
<dbReference type="AlphaFoldDB" id="A0A841CT29"/>
<dbReference type="PANTHER" id="PTHR30572:SF4">
    <property type="entry name" value="ABC TRANSPORTER PERMEASE YTRF"/>
    <property type="match status" value="1"/>
</dbReference>
<dbReference type="RefSeq" id="WP_184697668.1">
    <property type="nucleotide sequence ID" value="NZ_JACHJN010000013.1"/>
</dbReference>
<comment type="caution">
    <text evidence="11">The sequence shown here is derived from an EMBL/GenBank/DDBJ whole genome shotgun (WGS) entry which is preliminary data.</text>
</comment>
<evidence type="ECO:0000256" key="2">
    <source>
        <dbReference type="ARBA" id="ARBA00022475"/>
    </source>
</evidence>
<dbReference type="GO" id="GO:0005886">
    <property type="term" value="C:plasma membrane"/>
    <property type="evidence" value="ECO:0007669"/>
    <property type="project" value="UniProtKB-SubCell"/>
</dbReference>
<evidence type="ECO:0000256" key="7">
    <source>
        <dbReference type="SAM" id="MobiDB-lite"/>
    </source>
</evidence>
<dbReference type="GO" id="GO:0022857">
    <property type="term" value="F:transmembrane transporter activity"/>
    <property type="evidence" value="ECO:0007669"/>
    <property type="project" value="TreeGrafter"/>
</dbReference>
<keyword evidence="4 8" id="KW-1133">Transmembrane helix</keyword>
<evidence type="ECO:0000256" key="3">
    <source>
        <dbReference type="ARBA" id="ARBA00022692"/>
    </source>
</evidence>
<keyword evidence="12" id="KW-1185">Reference proteome</keyword>
<feature type="transmembrane region" description="Helical" evidence="8">
    <location>
        <begin position="304"/>
        <end position="329"/>
    </location>
</feature>